<evidence type="ECO:0000313" key="2">
    <source>
        <dbReference type="EMBL" id="GMM48752.1"/>
    </source>
</evidence>
<feature type="transmembrane region" description="Helical" evidence="1">
    <location>
        <begin position="20"/>
        <end position="39"/>
    </location>
</feature>
<keyword evidence="1" id="KW-0812">Transmembrane</keyword>
<organism evidence="2 3">
    <name type="scientific">Pichia kluyveri</name>
    <name type="common">Yeast</name>
    <dbReference type="NCBI Taxonomy" id="36015"/>
    <lineage>
        <taxon>Eukaryota</taxon>
        <taxon>Fungi</taxon>
        <taxon>Dikarya</taxon>
        <taxon>Ascomycota</taxon>
        <taxon>Saccharomycotina</taxon>
        <taxon>Pichiomycetes</taxon>
        <taxon>Pichiales</taxon>
        <taxon>Pichiaceae</taxon>
        <taxon>Pichia</taxon>
    </lineage>
</organism>
<name>A0AAV5RC25_PICKL</name>
<keyword evidence="3" id="KW-1185">Reference proteome</keyword>
<dbReference type="AlphaFoldDB" id="A0AAV5RC25"/>
<proteinExistence type="predicted"/>
<protein>
    <submittedName>
        <fullName evidence="2">Uncharacterized protein</fullName>
    </submittedName>
</protein>
<reference evidence="2 3" key="1">
    <citation type="journal article" date="2023" name="Elife">
        <title>Identification of key yeast species and microbe-microbe interactions impacting larval growth of Drosophila in the wild.</title>
        <authorList>
            <person name="Mure A."/>
            <person name="Sugiura Y."/>
            <person name="Maeda R."/>
            <person name="Honda K."/>
            <person name="Sakurai N."/>
            <person name="Takahashi Y."/>
            <person name="Watada M."/>
            <person name="Katoh T."/>
            <person name="Gotoh A."/>
            <person name="Gotoh Y."/>
            <person name="Taniguchi I."/>
            <person name="Nakamura K."/>
            <person name="Hayashi T."/>
            <person name="Katayama T."/>
            <person name="Uemura T."/>
            <person name="Hattori Y."/>
        </authorList>
    </citation>
    <scope>NUCLEOTIDE SEQUENCE [LARGE SCALE GENOMIC DNA]</scope>
    <source>
        <strain evidence="2 3">PK-24</strain>
    </source>
</reference>
<evidence type="ECO:0000313" key="3">
    <source>
        <dbReference type="Proteomes" id="UP001378960"/>
    </source>
</evidence>
<keyword evidence="1" id="KW-0472">Membrane</keyword>
<accession>A0AAV5RC25</accession>
<dbReference type="Proteomes" id="UP001378960">
    <property type="component" value="Unassembled WGS sequence"/>
</dbReference>
<evidence type="ECO:0000256" key="1">
    <source>
        <dbReference type="SAM" id="Phobius"/>
    </source>
</evidence>
<keyword evidence="1" id="KW-1133">Transmembrane helix</keyword>
<dbReference type="EMBL" id="BTGB01000009">
    <property type="protein sequence ID" value="GMM48752.1"/>
    <property type="molecule type" value="Genomic_DNA"/>
</dbReference>
<sequence>MLFDTMRHNLMKQPISAPTIAIGFMGGVVLPILLTNAIATNHPNSIYQGKTKGELNSIHYNLENLNKRITNIHNQIDHIDIDEDYDFNDILF</sequence>
<comment type="caution">
    <text evidence="2">The sequence shown here is derived from an EMBL/GenBank/DDBJ whole genome shotgun (WGS) entry which is preliminary data.</text>
</comment>
<gene>
    <name evidence="2" type="ORF">DAPK24_053500</name>
</gene>